<dbReference type="InterPro" id="IPR003841">
    <property type="entry name" value="Na/Pi_transpt"/>
</dbReference>
<dbReference type="Proteomes" id="UP000198384">
    <property type="component" value="Unassembled WGS sequence"/>
</dbReference>
<reference evidence="8 9" key="1">
    <citation type="submission" date="2017-06" db="EMBL/GenBank/DDBJ databases">
        <authorList>
            <person name="Kim H.J."/>
            <person name="Triplett B.A."/>
        </authorList>
    </citation>
    <scope>NUCLEOTIDE SEQUENCE [LARGE SCALE GENOMIC DNA]</scope>
    <source>
        <strain evidence="8 9">DSM 29150</strain>
    </source>
</reference>
<evidence type="ECO:0000313" key="8">
    <source>
        <dbReference type="EMBL" id="SNR41456.1"/>
    </source>
</evidence>
<feature type="coiled-coil region" evidence="6">
    <location>
        <begin position="517"/>
        <end position="551"/>
    </location>
</feature>
<dbReference type="GO" id="GO:0005886">
    <property type="term" value="C:plasma membrane"/>
    <property type="evidence" value="ECO:0007669"/>
    <property type="project" value="UniProtKB-SubCell"/>
</dbReference>
<dbReference type="Pfam" id="PF02690">
    <property type="entry name" value="Na_Pi_cotrans"/>
    <property type="match status" value="2"/>
</dbReference>
<feature type="transmembrane region" description="Helical" evidence="7">
    <location>
        <begin position="274"/>
        <end position="295"/>
    </location>
</feature>
<name>A0A238W4J4_9FLAO</name>
<evidence type="ECO:0000256" key="3">
    <source>
        <dbReference type="ARBA" id="ARBA00022692"/>
    </source>
</evidence>
<dbReference type="AlphaFoldDB" id="A0A238W4J4"/>
<feature type="transmembrane region" description="Helical" evidence="7">
    <location>
        <begin position="160"/>
        <end position="180"/>
    </location>
</feature>
<evidence type="ECO:0000256" key="2">
    <source>
        <dbReference type="ARBA" id="ARBA00022475"/>
    </source>
</evidence>
<proteinExistence type="predicted"/>
<dbReference type="GO" id="GO:0044341">
    <property type="term" value="P:sodium-dependent phosphate transport"/>
    <property type="evidence" value="ECO:0007669"/>
    <property type="project" value="InterPro"/>
</dbReference>
<gene>
    <name evidence="8" type="ORF">SAMN06265371_102421</name>
</gene>
<evidence type="ECO:0000256" key="5">
    <source>
        <dbReference type="ARBA" id="ARBA00023136"/>
    </source>
</evidence>
<dbReference type="GO" id="GO:0005436">
    <property type="term" value="F:sodium:phosphate symporter activity"/>
    <property type="evidence" value="ECO:0007669"/>
    <property type="project" value="InterPro"/>
</dbReference>
<dbReference type="EMBL" id="FZNT01000002">
    <property type="protein sequence ID" value="SNR41456.1"/>
    <property type="molecule type" value="Genomic_DNA"/>
</dbReference>
<evidence type="ECO:0000313" key="9">
    <source>
        <dbReference type="Proteomes" id="UP000198384"/>
    </source>
</evidence>
<dbReference type="PANTHER" id="PTHR10010:SF46">
    <property type="entry name" value="SODIUM-DEPENDENT PHOSPHATE TRANSPORT PROTEIN 2B"/>
    <property type="match status" value="1"/>
</dbReference>
<evidence type="ECO:0000256" key="1">
    <source>
        <dbReference type="ARBA" id="ARBA00004651"/>
    </source>
</evidence>
<comment type="subcellular location">
    <subcellularLocation>
        <location evidence="1">Cell membrane</location>
        <topology evidence="1">Multi-pass membrane protein</topology>
    </subcellularLocation>
</comment>
<feature type="transmembrane region" description="Helical" evidence="7">
    <location>
        <begin position="136"/>
        <end position="154"/>
    </location>
</feature>
<keyword evidence="5 7" id="KW-0472">Membrane</keyword>
<organism evidence="8 9">
    <name type="scientific">Lutibacter agarilyticus</name>
    <dbReference type="NCBI Taxonomy" id="1109740"/>
    <lineage>
        <taxon>Bacteria</taxon>
        <taxon>Pseudomonadati</taxon>
        <taxon>Bacteroidota</taxon>
        <taxon>Flavobacteriia</taxon>
        <taxon>Flavobacteriales</taxon>
        <taxon>Flavobacteriaceae</taxon>
        <taxon>Lutibacter</taxon>
    </lineage>
</organism>
<accession>A0A238W4J4</accession>
<protein>
    <submittedName>
        <fullName evidence="8">Phosphate:Na+ symporter</fullName>
    </submittedName>
</protein>
<evidence type="ECO:0000256" key="4">
    <source>
        <dbReference type="ARBA" id="ARBA00022989"/>
    </source>
</evidence>
<keyword evidence="6" id="KW-0175">Coiled coil</keyword>
<keyword evidence="2" id="KW-1003">Cell membrane</keyword>
<evidence type="ECO:0000256" key="7">
    <source>
        <dbReference type="SAM" id="Phobius"/>
    </source>
</evidence>
<sequence>MFMQFITFFMIRRLFFGLFLAVLAVVLYFNPNFKTIAAGVAILLFGMIMLEEGFKVFTKGPLQNLLKNATNKLYKSITVGATVTALIQSSSLVSVITISFISAGLISLSGGLGLIFGANIGTTATAWLVAGFGLKIKISALAMPMLVFGIIFSFQKTKALKGVGNVLAGLGFFFLGIHYMKEGFDVFKEYIDLTQFAVSGYLGVIIYTGVGIVLTTILQSSSATLALILTALAAGQLEYENALALAIGANVGTTITAVLGSLSSNIAGKRLAMAHLIFNLVTGIVALAIIFPLANLVDYLANVVGIASNDYTLKLAVFHTIFNVLGVLLMIPFISRLEAFLIRFLKEKDVTAISISTPKYLNETILNFPGTAIYSLFKESRYLFKNAIFEIVAHGLNIHREDIKSGEKIKKIIEKSTEDMEVDVEELYYAKVKTIYGEILKYATTAQSELKLTKKQHKAVTEIKVANRKMVEIIKDVRELHKNVTLARNLNNPYLIKEYNSFRKKITKVLRVIYLFKEDSEKYANQLKRLKDEAKENVRQSNKSIDKLIRKDLISAEMASSLFNDYSNVNDINKKLIEVAELLYGNKDSLFENGNS</sequence>
<dbReference type="NCBIfam" id="NF037997">
    <property type="entry name" value="Na_Pi_symport"/>
    <property type="match status" value="1"/>
</dbReference>
<feature type="transmembrane region" description="Helical" evidence="7">
    <location>
        <begin position="315"/>
        <end position="334"/>
    </location>
</feature>
<dbReference type="PANTHER" id="PTHR10010">
    <property type="entry name" value="SOLUTE CARRIER FAMILY 34 SODIUM PHOSPHATE , MEMBER 2-RELATED"/>
    <property type="match status" value="1"/>
</dbReference>
<feature type="transmembrane region" description="Helical" evidence="7">
    <location>
        <begin position="242"/>
        <end position="262"/>
    </location>
</feature>
<evidence type="ECO:0000256" key="6">
    <source>
        <dbReference type="SAM" id="Coils"/>
    </source>
</evidence>
<keyword evidence="9" id="KW-1185">Reference proteome</keyword>
<keyword evidence="4 7" id="KW-1133">Transmembrane helix</keyword>
<feature type="transmembrane region" description="Helical" evidence="7">
    <location>
        <begin position="36"/>
        <end position="57"/>
    </location>
</feature>
<keyword evidence="3 7" id="KW-0812">Transmembrane</keyword>
<feature type="transmembrane region" description="Helical" evidence="7">
    <location>
        <begin position="12"/>
        <end position="30"/>
    </location>
</feature>
<feature type="transmembrane region" description="Helical" evidence="7">
    <location>
        <begin position="201"/>
        <end position="230"/>
    </location>
</feature>